<keyword evidence="4" id="KW-0807">Transducer</keyword>
<dbReference type="Gene3D" id="1.10.287.950">
    <property type="entry name" value="Methyl-accepting chemotaxis protein"/>
    <property type="match status" value="1"/>
</dbReference>
<dbReference type="InterPro" id="IPR003660">
    <property type="entry name" value="HAMP_dom"/>
</dbReference>
<dbReference type="InterPro" id="IPR047347">
    <property type="entry name" value="YvaQ-like_sensor"/>
</dbReference>
<evidence type="ECO:0000259" key="7">
    <source>
        <dbReference type="PROSITE" id="PS50111"/>
    </source>
</evidence>
<dbReference type="InterPro" id="IPR051310">
    <property type="entry name" value="MCP_chemotaxis"/>
</dbReference>
<accession>A0AAQ1JTV9</accession>
<dbReference type="AlphaFoldDB" id="A0AAQ1JTV9"/>
<dbReference type="Pfam" id="PF00015">
    <property type="entry name" value="MCPsignal"/>
    <property type="match status" value="1"/>
</dbReference>
<evidence type="ECO:0000259" key="8">
    <source>
        <dbReference type="PROSITE" id="PS50885"/>
    </source>
</evidence>
<dbReference type="GO" id="GO:0007165">
    <property type="term" value="P:signal transduction"/>
    <property type="evidence" value="ECO:0007669"/>
    <property type="project" value="UniProtKB-KW"/>
</dbReference>
<dbReference type="SMART" id="SM00283">
    <property type="entry name" value="MA"/>
    <property type="match status" value="1"/>
</dbReference>
<evidence type="ECO:0000256" key="4">
    <source>
        <dbReference type="PROSITE-ProRule" id="PRU00284"/>
    </source>
</evidence>
<evidence type="ECO:0000313" key="9">
    <source>
        <dbReference type="EMBL" id="SEJ59293.1"/>
    </source>
</evidence>
<comment type="caution">
    <text evidence="9">The sequence shown here is derived from an EMBL/GenBank/DDBJ whole genome shotgun (WGS) entry which is preliminary data.</text>
</comment>
<dbReference type="PRINTS" id="PR00260">
    <property type="entry name" value="CHEMTRNSDUCR"/>
</dbReference>
<comment type="similarity">
    <text evidence="3">Belongs to the methyl-accepting chemotaxis (MCP) protein family.</text>
</comment>
<dbReference type="PANTHER" id="PTHR43531:SF14">
    <property type="entry name" value="METHYL-ACCEPTING CHEMOTAXIS PROTEIN I-RELATED"/>
    <property type="match status" value="1"/>
</dbReference>
<keyword evidence="6" id="KW-1133">Transmembrane helix</keyword>
<evidence type="ECO:0000256" key="5">
    <source>
        <dbReference type="SAM" id="MobiDB-lite"/>
    </source>
</evidence>
<dbReference type="Pfam" id="PF00672">
    <property type="entry name" value="HAMP"/>
    <property type="match status" value="1"/>
</dbReference>
<evidence type="ECO:0000313" key="10">
    <source>
        <dbReference type="Proteomes" id="UP000183529"/>
    </source>
</evidence>
<dbReference type="GO" id="GO:0005886">
    <property type="term" value="C:plasma membrane"/>
    <property type="evidence" value="ECO:0007669"/>
    <property type="project" value="TreeGrafter"/>
</dbReference>
<organism evidence="9 10">
    <name type="scientific">Paraburkholderia tropica</name>
    <dbReference type="NCBI Taxonomy" id="92647"/>
    <lineage>
        <taxon>Bacteria</taxon>
        <taxon>Pseudomonadati</taxon>
        <taxon>Pseudomonadota</taxon>
        <taxon>Betaproteobacteria</taxon>
        <taxon>Burkholderiales</taxon>
        <taxon>Burkholderiaceae</taxon>
        <taxon>Paraburkholderia</taxon>
    </lineage>
</organism>
<feature type="domain" description="HAMP" evidence="8">
    <location>
        <begin position="215"/>
        <end position="267"/>
    </location>
</feature>
<dbReference type="SMART" id="SM00304">
    <property type="entry name" value="HAMP"/>
    <property type="match status" value="1"/>
</dbReference>
<dbReference type="InterPro" id="IPR024478">
    <property type="entry name" value="HlyB_4HB_MCP"/>
</dbReference>
<evidence type="ECO:0000256" key="3">
    <source>
        <dbReference type="ARBA" id="ARBA00029447"/>
    </source>
</evidence>
<dbReference type="RefSeq" id="WP_074983166.1">
    <property type="nucleotide sequence ID" value="NZ_CADFGN010000006.1"/>
</dbReference>
<feature type="transmembrane region" description="Helical" evidence="6">
    <location>
        <begin position="191"/>
        <end position="213"/>
    </location>
</feature>
<feature type="compositionally biased region" description="Low complexity" evidence="5">
    <location>
        <begin position="545"/>
        <end position="586"/>
    </location>
</feature>
<dbReference type="PROSITE" id="PS50885">
    <property type="entry name" value="HAMP"/>
    <property type="match status" value="1"/>
</dbReference>
<dbReference type="FunFam" id="1.10.287.950:FF:000001">
    <property type="entry name" value="Methyl-accepting chemotaxis sensory transducer"/>
    <property type="match status" value="1"/>
</dbReference>
<evidence type="ECO:0000256" key="1">
    <source>
        <dbReference type="ARBA" id="ARBA00004370"/>
    </source>
</evidence>
<proteinExistence type="inferred from homology"/>
<dbReference type="EMBL" id="FNZM01000006">
    <property type="protein sequence ID" value="SEJ59293.1"/>
    <property type="molecule type" value="Genomic_DNA"/>
</dbReference>
<feature type="region of interest" description="Disordered" evidence="5">
    <location>
        <begin position="545"/>
        <end position="595"/>
    </location>
</feature>
<evidence type="ECO:0000256" key="6">
    <source>
        <dbReference type="SAM" id="Phobius"/>
    </source>
</evidence>
<sequence length="595" mass="61431">MSFLSHLKIGPRLSAGFAVVLLLLGAVGGIGLLQASRIYDGTLALGDDWLPSVQTLGRLRSVADDVRRTSLRSLLAVDAADKDALRTQHAQFITDFAATLDAYSKLVSSAEERRCYDEINAAWTAYLDHDKQLQTLADAGDSGAADARALASGASAKSFATAQSLINDDIKLNQQGAEAEVARAKSAYAGAFAWTIGLIALAIALGIVIALVITRSITAPLARAVSVAETVARGDLTARIDVTGNDEASQLLSALRHMNERLVDLVARVRTGSEGIATAAAQIAAGNTDLSQRTEEQAASLEETAASMEELTATVKQNADNATQGNTLAGQASSTATRGGEVVGRVVDTMREISQSSEQVAQIISVIEGIAFQTNILALNAAVEAARAGEQGRGFAVVAGEVRTLAQRSATAAKEIKDLIATSVERVNNGTALVDDAGRTMSEIVQSVRRVADLMGEITAASGEQRTGIEQVSQAVSQMDEVTQQNAALVEEASAAAQSLSTQAGALRELVSVFKVSGAAASAVSMTSTTAVRATAAVAAPAVKPVSASPAAAKRRATSAPRAAASEPALRQPAPRAEPVAAAAAATSDDDWETF</sequence>
<dbReference type="CDD" id="cd19411">
    <property type="entry name" value="MCP2201-like_sensor"/>
    <property type="match status" value="1"/>
</dbReference>
<dbReference type="InterPro" id="IPR004090">
    <property type="entry name" value="Chemotax_Me-accpt_rcpt"/>
</dbReference>
<name>A0AAQ1JTV9_9BURK</name>
<keyword evidence="6" id="KW-0812">Transmembrane</keyword>
<dbReference type="GO" id="GO:0006935">
    <property type="term" value="P:chemotaxis"/>
    <property type="evidence" value="ECO:0007669"/>
    <property type="project" value="InterPro"/>
</dbReference>
<dbReference type="Proteomes" id="UP000183529">
    <property type="component" value="Unassembled WGS sequence"/>
</dbReference>
<dbReference type="SUPFAM" id="SSF58104">
    <property type="entry name" value="Methyl-accepting chemotaxis protein (MCP) signaling domain"/>
    <property type="match status" value="1"/>
</dbReference>
<feature type="domain" description="Methyl-accepting transducer" evidence="7">
    <location>
        <begin position="272"/>
        <end position="501"/>
    </location>
</feature>
<dbReference type="PROSITE" id="PS50111">
    <property type="entry name" value="CHEMOTAXIS_TRANSDUC_2"/>
    <property type="match status" value="1"/>
</dbReference>
<reference evidence="9 10" key="1">
    <citation type="submission" date="2016-10" db="EMBL/GenBank/DDBJ databases">
        <authorList>
            <person name="Varghese N."/>
            <person name="Submissions S."/>
        </authorList>
    </citation>
    <scope>NUCLEOTIDE SEQUENCE [LARGE SCALE GENOMIC DNA]</scope>
    <source>
        <strain evidence="9 10">LMG 22274</strain>
    </source>
</reference>
<comment type="subcellular location">
    <subcellularLocation>
        <location evidence="1">Membrane</location>
    </subcellularLocation>
</comment>
<keyword evidence="2" id="KW-0488">Methylation</keyword>
<dbReference type="Pfam" id="PF12729">
    <property type="entry name" value="4HB_MCP_1"/>
    <property type="match status" value="1"/>
</dbReference>
<dbReference type="PANTHER" id="PTHR43531">
    <property type="entry name" value="PROTEIN ICFG"/>
    <property type="match status" value="1"/>
</dbReference>
<protein>
    <submittedName>
        <fullName evidence="9">Methyl-accepting chemotaxis protein</fullName>
    </submittedName>
</protein>
<dbReference type="GO" id="GO:0004888">
    <property type="term" value="F:transmembrane signaling receptor activity"/>
    <property type="evidence" value="ECO:0007669"/>
    <property type="project" value="InterPro"/>
</dbReference>
<dbReference type="CDD" id="cd06225">
    <property type="entry name" value="HAMP"/>
    <property type="match status" value="1"/>
</dbReference>
<gene>
    <name evidence="9" type="ORF">SAMN05216550_106122</name>
</gene>
<evidence type="ECO:0000256" key="2">
    <source>
        <dbReference type="ARBA" id="ARBA00022481"/>
    </source>
</evidence>
<keyword evidence="6" id="KW-0472">Membrane</keyword>
<dbReference type="CDD" id="cd11386">
    <property type="entry name" value="MCP_signal"/>
    <property type="match status" value="1"/>
</dbReference>
<dbReference type="InterPro" id="IPR004089">
    <property type="entry name" value="MCPsignal_dom"/>
</dbReference>